<accession>A0ACB8YQN5</accession>
<reference evidence="2" key="1">
    <citation type="journal article" date="2022" name="Mol. Ecol. Resour.">
        <title>The genomes of chicory, endive, great burdock and yacon provide insights into Asteraceae palaeo-polyploidization history and plant inulin production.</title>
        <authorList>
            <person name="Fan W."/>
            <person name="Wang S."/>
            <person name="Wang H."/>
            <person name="Wang A."/>
            <person name="Jiang F."/>
            <person name="Liu H."/>
            <person name="Zhao H."/>
            <person name="Xu D."/>
            <person name="Zhang Y."/>
        </authorList>
    </citation>
    <scope>NUCLEOTIDE SEQUENCE [LARGE SCALE GENOMIC DNA]</scope>
    <source>
        <strain evidence="2">cv. Yunnan</strain>
    </source>
</reference>
<evidence type="ECO:0000313" key="2">
    <source>
        <dbReference type="Proteomes" id="UP001056120"/>
    </source>
</evidence>
<gene>
    <name evidence="1" type="ORF">L1987_80943</name>
</gene>
<organism evidence="1 2">
    <name type="scientific">Smallanthus sonchifolius</name>
    <dbReference type="NCBI Taxonomy" id="185202"/>
    <lineage>
        <taxon>Eukaryota</taxon>
        <taxon>Viridiplantae</taxon>
        <taxon>Streptophyta</taxon>
        <taxon>Embryophyta</taxon>
        <taxon>Tracheophyta</taxon>
        <taxon>Spermatophyta</taxon>
        <taxon>Magnoliopsida</taxon>
        <taxon>eudicotyledons</taxon>
        <taxon>Gunneridae</taxon>
        <taxon>Pentapetalae</taxon>
        <taxon>asterids</taxon>
        <taxon>campanulids</taxon>
        <taxon>Asterales</taxon>
        <taxon>Asteraceae</taxon>
        <taxon>Asteroideae</taxon>
        <taxon>Heliantheae alliance</taxon>
        <taxon>Millerieae</taxon>
        <taxon>Smallanthus</taxon>
    </lineage>
</organism>
<dbReference type="Proteomes" id="UP001056120">
    <property type="component" value="Linkage Group LG27"/>
</dbReference>
<comment type="caution">
    <text evidence="1">The sequence shown here is derived from an EMBL/GenBank/DDBJ whole genome shotgun (WGS) entry which is preliminary data.</text>
</comment>
<reference evidence="1 2" key="2">
    <citation type="journal article" date="2022" name="Mol. Ecol. Resour.">
        <title>The genomes of chicory, endive, great burdock and yacon provide insights into Asteraceae paleo-polyploidization history and plant inulin production.</title>
        <authorList>
            <person name="Fan W."/>
            <person name="Wang S."/>
            <person name="Wang H."/>
            <person name="Wang A."/>
            <person name="Jiang F."/>
            <person name="Liu H."/>
            <person name="Zhao H."/>
            <person name="Xu D."/>
            <person name="Zhang Y."/>
        </authorList>
    </citation>
    <scope>NUCLEOTIDE SEQUENCE [LARGE SCALE GENOMIC DNA]</scope>
    <source>
        <strain evidence="2">cv. Yunnan</strain>
        <tissue evidence="1">Leaves</tissue>
    </source>
</reference>
<protein>
    <submittedName>
        <fullName evidence="1">Uncharacterized protein</fullName>
    </submittedName>
</protein>
<keyword evidence="2" id="KW-1185">Reference proteome</keyword>
<dbReference type="EMBL" id="CM042044">
    <property type="protein sequence ID" value="KAI3687249.1"/>
    <property type="molecule type" value="Genomic_DNA"/>
</dbReference>
<sequence length="329" mass="37907">MMSNWIYDWLLLDLKENMERKLSPTRIGPANLQATFVMTQVAGTLEYVDPQYHKTGFCEEASERIAVFEHMVNGSLKEHVKNTSLTWKQRLKICIDVARGLAYIHSGSHSLYSVHGGIKSSSILINTDWKAVISDFIISKGRLAVETIKSDQQQPLRGDHEAGRVIFLSQLAAQCFKNKRLEEDEWEWEQKLPEDYKKITSMSKLPLASTSRSKDLYSLLSSGILLQNEKLWFSIGMNGVKNEMVSARLFSFKNVKWRSIRKPRPRLEEYKGNNELNDEKNVQRLVKHDLYIDSLEIIKRSEMNIQNAPKEELCLLLFNGILIDKGEKV</sequence>
<name>A0ACB8YQN5_9ASTR</name>
<evidence type="ECO:0000313" key="1">
    <source>
        <dbReference type="EMBL" id="KAI3687249.1"/>
    </source>
</evidence>
<proteinExistence type="predicted"/>